<evidence type="ECO:0000313" key="1">
    <source>
        <dbReference type="Proteomes" id="UP000887565"/>
    </source>
</evidence>
<keyword evidence="1" id="KW-1185">Reference proteome</keyword>
<sequence length="134" mass="14895">MLKLAKRVCDTCSKLSFAEFELRFAQLESFLNAINNGDENNIVIDSLLLADSITRFGKDLNHTVENEEINLSNRTNLSNVNAENAMPMICHGKVEIRLIVWSQGPKAQASACGQAQEGLSRDSAEGEELKLKIW</sequence>
<accession>A0A915IV99</accession>
<organism evidence="1 2">
    <name type="scientific">Romanomermis culicivorax</name>
    <name type="common">Nematode worm</name>
    <dbReference type="NCBI Taxonomy" id="13658"/>
    <lineage>
        <taxon>Eukaryota</taxon>
        <taxon>Metazoa</taxon>
        <taxon>Ecdysozoa</taxon>
        <taxon>Nematoda</taxon>
        <taxon>Enoplea</taxon>
        <taxon>Dorylaimia</taxon>
        <taxon>Mermithida</taxon>
        <taxon>Mermithoidea</taxon>
        <taxon>Mermithidae</taxon>
        <taxon>Romanomermis</taxon>
    </lineage>
</organism>
<protein>
    <submittedName>
        <fullName evidence="2">Uncharacterized protein</fullName>
    </submittedName>
</protein>
<dbReference type="Proteomes" id="UP000887565">
    <property type="component" value="Unplaced"/>
</dbReference>
<name>A0A915IV99_ROMCU</name>
<dbReference type="AlphaFoldDB" id="A0A915IV99"/>
<reference evidence="2" key="1">
    <citation type="submission" date="2022-11" db="UniProtKB">
        <authorList>
            <consortium name="WormBaseParasite"/>
        </authorList>
    </citation>
    <scope>IDENTIFICATION</scope>
</reference>
<evidence type="ECO:0000313" key="2">
    <source>
        <dbReference type="WBParaSite" id="nRc.2.0.1.t17320-RA"/>
    </source>
</evidence>
<dbReference type="WBParaSite" id="nRc.2.0.1.t17320-RA">
    <property type="protein sequence ID" value="nRc.2.0.1.t17320-RA"/>
    <property type="gene ID" value="nRc.2.0.1.g17320"/>
</dbReference>
<proteinExistence type="predicted"/>